<accession>I3UG98</accession>
<name>I3UG98_ADVKW</name>
<evidence type="ECO:0000259" key="2">
    <source>
        <dbReference type="Pfam" id="PF01070"/>
    </source>
</evidence>
<dbReference type="STRING" id="1036672.TKWG_21785"/>
<proteinExistence type="predicted"/>
<comment type="cofactor">
    <cofactor evidence="1">
        <name>FMN</name>
        <dbReference type="ChEBI" id="CHEBI:58210"/>
    </cofactor>
</comment>
<dbReference type="Proteomes" id="UP000005267">
    <property type="component" value="Chromosome"/>
</dbReference>
<dbReference type="Pfam" id="PF01070">
    <property type="entry name" value="FMN_dh"/>
    <property type="match status" value="1"/>
</dbReference>
<keyword evidence="4" id="KW-1185">Reference proteome</keyword>
<dbReference type="InterPro" id="IPR000262">
    <property type="entry name" value="FMN-dep_DH"/>
</dbReference>
<dbReference type="Gene3D" id="3.20.20.70">
    <property type="entry name" value="Aldolase class I"/>
    <property type="match status" value="1"/>
</dbReference>
<dbReference type="GO" id="GO:0016491">
    <property type="term" value="F:oxidoreductase activity"/>
    <property type="evidence" value="ECO:0007669"/>
    <property type="project" value="InterPro"/>
</dbReference>
<dbReference type="KEGG" id="aka:TKWG_21785"/>
<organism evidence="3 4">
    <name type="scientific">Advenella kashmirensis (strain DSM 17095 / LMG 22695 / WT001)</name>
    <name type="common">Tetrathiobacter kashmirensis</name>
    <dbReference type="NCBI Taxonomy" id="1036672"/>
    <lineage>
        <taxon>Bacteria</taxon>
        <taxon>Pseudomonadati</taxon>
        <taxon>Pseudomonadota</taxon>
        <taxon>Betaproteobacteria</taxon>
        <taxon>Burkholderiales</taxon>
        <taxon>Alcaligenaceae</taxon>
    </lineage>
</organism>
<dbReference type="InterPro" id="IPR013785">
    <property type="entry name" value="Aldolase_TIM"/>
</dbReference>
<dbReference type="HOGENOM" id="CLU_3039639_0_0_4"/>
<protein>
    <recommendedName>
        <fullName evidence="2">FMN-dependent dehydrogenase domain-containing protein</fullName>
    </recommendedName>
</protein>
<sequence>MLGGGYEGVDRALTILSDELRRTMQLCGTPSLADIDASVLAHTSLNRSNGDLLV</sequence>
<evidence type="ECO:0000256" key="1">
    <source>
        <dbReference type="ARBA" id="ARBA00001917"/>
    </source>
</evidence>
<evidence type="ECO:0000313" key="4">
    <source>
        <dbReference type="Proteomes" id="UP000005267"/>
    </source>
</evidence>
<gene>
    <name evidence="3" type="ordered locus">TKWG_21785</name>
</gene>
<reference evidence="3 4" key="1">
    <citation type="journal article" date="2011" name="J. Bacteriol.">
        <title>Whole-genome shotgun sequencing of the sulfur-oxidizing chemoautotroph Tetrathiobacter kashmirensis.</title>
        <authorList>
            <person name="Ghosh W."/>
            <person name="George A."/>
            <person name="Agarwal A."/>
            <person name="Raj P."/>
            <person name="Alam M."/>
            <person name="Pyne P."/>
            <person name="Das Gupta S.K."/>
        </authorList>
    </citation>
    <scope>NUCLEOTIDE SEQUENCE [LARGE SCALE GENOMIC DNA]</scope>
    <source>
        <strain evidence="3 4">WT001</strain>
    </source>
</reference>
<dbReference type="SUPFAM" id="SSF51395">
    <property type="entry name" value="FMN-linked oxidoreductases"/>
    <property type="match status" value="1"/>
</dbReference>
<evidence type="ECO:0000313" key="3">
    <source>
        <dbReference type="EMBL" id="AFK64036.1"/>
    </source>
</evidence>
<dbReference type="EMBL" id="CP003555">
    <property type="protein sequence ID" value="AFK64036.1"/>
    <property type="molecule type" value="Genomic_DNA"/>
</dbReference>
<feature type="domain" description="FMN-dependent dehydrogenase" evidence="2">
    <location>
        <begin position="4"/>
        <end position="41"/>
    </location>
</feature>
<dbReference type="AlphaFoldDB" id="I3UG98"/>
<reference evidence="4" key="2">
    <citation type="journal article" date="2013" name="PLoS ONE">
        <title>Genome implosion elicits host-confinement in Alcaligenaceae: evidence from the comparative genomics of Tetrathiobacter kashmirensis, a pathogen in the making.</title>
        <authorList>
            <person name="Ghosh W."/>
            <person name="Alam M."/>
            <person name="Roy C."/>
            <person name="Pyne P."/>
            <person name="George A."/>
            <person name="Chakraborty R."/>
            <person name="Majumder S."/>
            <person name="Agarwal A."/>
            <person name="Chakraborty S."/>
            <person name="Majumdar S."/>
            <person name="Gupta S.K."/>
        </authorList>
    </citation>
    <scope>NUCLEOTIDE SEQUENCE [LARGE SCALE GENOMIC DNA]</scope>
    <source>
        <strain evidence="4">WT001</strain>
    </source>
</reference>